<organism evidence="1 2">
    <name type="scientific">Amycolatopsis japonica</name>
    <dbReference type="NCBI Taxonomy" id="208439"/>
    <lineage>
        <taxon>Bacteria</taxon>
        <taxon>Bacillati</taxon>
        <taxon>Actinomycetota</taxon>
        <taxon>Actinomycetes</taxon>
        <taxon>Pseudonocardiales</taxon>
        <taxon>Pseudonocardiaceae</taxon>
        <taxon>Amycolatopsis</taxon>
        <taxon>Amycolatopsis japonica group</taxon>
    </lineage>
</organism>
<dbReference type="KEGG" id="aja:AJAP_42415"/>
<dbReference type="eggNOG" id="ENOG50348R4">
    <property type="taxonomic scope" value="Bacteria"/>
</dbReference>
<protein>
    <submittedName>
        <fullName evidence="1">Uncharacterized protein</fullName>
    </submittedName>
</protein>
<geneLocation type="plasmid" evidence="1 2">
    <name>pAmyja1</name>
</geneLocation>
<keyword evidence="1" id="KW-0614">Plasmid</keyword>
<dbReference type="Proteomes" id="UP000028492">
    <property type="component" value="Plasmid pAmyja1"/>
</dbReference>
<accession>A0A075V9P6</accession>
<keyword evidence="2" id="KW-1185">Reference proteome</keyword>
<evidence type="ECO:0000313" key="1">
    <source>
        <dbReference type="EMBL" id="AIG81254.1"/>
    </source>
</evidence>
<dbReference type="HOGENOM" id="CLU_1607422_0_0_11"/>
<dbReference type="EMBL" id="CP008954">
    <property type="protein sequence ID" value="AIG81254.1"/>
    <property type="molecule type" value="Genomic_DNA"/>
</dbReference>
<name>A0A075V9P6_9PSEU</name>
<dbReference type="AlphaFoldDB" id="A0A075V9P6"/>
<gene>
    <name evidence="1" type="ORF">AJAP_42415</name>
</gene>
<proteinExistence type="predicted"/>
<sequence length="165" mass="17974">MPGISDAIKREAAWLTSSGDGLPALLQVDGGPFKVVQARMPRTPPTRAAGLYLLPGNYTDDRWANQRKLATYSFRAAIYWPLGTTTVTANIAELEQDALDDAIGLVVERVRGLLGDHTHGGRFLAVAEAPARTEITVHYMPVENTAVDGLLRADVMWQAQDEAFI</sequence>
<reference evidence="1 2" key="1">
    <citation type="journal article" date="2014" name="J. Biotechnol.">
        <title>Complete genome sequence of the actinobacterium Amycolatopsis japonica MG417-CF17(T) (=DSM 44213T) producing (S,S)-N,N'-ethylenediaminedisuccinic acid.</title>
        <authorList>
            <person name="Stegmann E."/>
            <person name="Albersmeier A."/>
            <person name="Spohn M."/>
            <person name="Gert H."/>
            <person name="Weber T."/>
            <person name="Wohlleben W."/>
            <person name="Kalinowski J."/>
            <person name="Ruckert C."/>
        </authorList>
    </citation>
    <scope>NUCLEOTIDE SEQUENCE [LARGE SCALE GENOMIC DNA]</scope>
    <source>
        <strain evidence="2">MG417-CF17 (DSM 44213)</strain>
        <plasmid evidence="1">pAmyja1</plasmid>
    </source>
</reference>
<evidence type="ECO:0000313" key="2">
    <source>
        <dbReference type="Proteomes" id="UP000028492"/>
    </source>
</evidence>
<dbReference type="RefSeq" id="WP_040133639.1">
    <property type="nucleotide sequence ID" value="NZ_CP008954.1"/>
</dbReference>